<evidence type="ECO:0000313" key="1">
    <source>
        <dbReference type="EMBL" id="ONI42170.1"/>
    </source>
</evidence>
<sequence length="98" mass="11202">MKQKILVLFIRPYSFFDERDKVIEGITVYYVNVSPSNGVQGYGYLPMKANLDISKSSSFKDISGLYDGIFEFVPTSKNLMKVKLVDVEFLSKYELKLG</sequence>
<dbReference type="EMBL" id="LJDB01000019">
    <property type="protein sequence ID" value="ONI42170.1"/>
    <property type="molecule type" value="Genomic_DNA"/>
</dbReference>
<evidence type="ECO:0000313" key="2">
    <source>
        <dbReference type="Proteomes" id="UP000188605"/>
    </source>
</evidence>
<reference evidence="1" key="1">
    <citation type="submission" date="2016-08" db="EMBL/GenBank/DDBJ databases">
        <authorList>
            <person name="Ngugi D.K."/>
            <person name="Miyake S."/>
            <person name="Stingl U."/>
        </authorList>
    </citation>
    <scope>NUCLEOTIDE SEQUENCE</scope>
    <source>
        <strain evidence="1">SCG-B11WGA-EpuloA1</strain>
    </source>
</reference>
<name>A0ACC8XFL8_9FIRM</name>
<proteinExistence type="predicted"/>
<gene>
    <name evidence="1" type="ORF">AN396_02280</name>
</gene>
<protein>
    <submittedName>
        <fullName evidence="1">Uncharacterized protein</fullName>
    </submittedName>
</protein>
<dbReference type="Proteomes" id="UP000188605">
    <property type="component" value="Unassembled WGS sequence"/>
</dbReference>
<organism evidence="1 2">
    <name type="scientific">Candidatus Epulonipiscium fishelsonii</name>
    <dbReference type="NCBI Taxonomy" id="77094"/>
    <lineage>
        <taxon>Bacteria</taxon>
        <taxon>Bacillati</taxon>
        <taxon>Bacillota</taxon>
        <taxon>Clostridia</taxon>
        <taxon>Lachnospirales</taxon>
        <taxon>Lachnospiraceae</taxon>
        <taxon>Candidatus Epulonipiscium</taxon>
    </lineage>
</organism>
<accession>A0ACC8XFL8</accession>
<comment type="caution">
    <text evidence="1">The sequence shown here is derived from an EMBL/GenBank/DDBJ whole genome shotgun (WGS) entry which is preliminary data.</text>
</comment>
<keyword evidence="2" id="KW-1185">Reference proteome</keyword>